<name>A0A4S4NCT7_9RHOB</name>
<comment type="caution">
    <text evidence="5">The sequence shown here is derived from an EMBL/GenBank/DDBJ whole genome shotgun (WGS) entry which is preliminary data.</text>
</comment>
<dbReference type="RefSeq" id="WP_136463338.1">
    <property type="nucleotide sequence ID" value="NZ_SRKY01000003.1"/>
</dbReference>
<sequence length="308" mass="32869">MPDYDQLLDAEMKAYLARCDALYPPDAVTLDIAGQRRVYDAMCADFDVGRPDGVAVKDEPQGGVPCRHYTPADPAGTVIYYHGGGFVVGGLDSHDSICAEICAKTGLRVVSVDYPLAPEHHYPEDFDAAWRAYVAISAAWPGPVVLAGDSAGGNLAAAICHKARGAGPMPMGQVLIYPGLGGDWSWPSYIEHADAPQLTTRDMQFYQQIRFGGEPPANDPGCAPLRDSDFAGLVPTVCVSAQCDPLASDSEVYVQRIQQAGGQAMWIDEAGLVHGNLRARTMSQRAANSFERICGAISGLAQGRWPAV</sequence>
<evidence type="ECO:0000256" key="2">
    <source>
        <dbReference type="ARBA" id="ARBA00022801"/>
    </source>
</evidence>
<evidence type="ECO:0000259" key="4">
    <source>
        <dbReference type="Pfam" id="PF07859"/>
    </source>
</evidence>
<dbReference type="PANTHER" id="PTHR48081:SF8">
    <property type="entry name" value="ALPHA_BETA HYDROLASE FOLD-3 DOMAIN-CONTAINING PROTEIN-RELATED"/>
    <property type="match status" value="1"/>
</dbReference>
<gene>
    <name evidence="5" type="ORF">E4Z66_12400</name>
</gene>
<dbReference type="EMBL" id="SRKY01000003">
    <property type="protein sequence ID" value="THH35868.1"/>
    <property type="molecule type" value="Genomic_DNA"/>
</dbReference>
<evidence type="ECO:0000256" key="3">
    <source>
        <dbReference type="PROSITE-ProRule" id="PRU10038"/>
    </source>
</evidence>
<dbReference type="PANTHER" id="PTHR48081">
    <property type="entry name" value="AB HYDROLASE SUPERFAMILY PROTEIN C4A8.06C"/>
    <property type="match status" value="1"/>
</dbReference>
<evidence type="ECO:0000313" key="5">
    <source>
        <dbReference type="EMBL" id="THH35868.1"/>
    </source>
</evidence>
<evidence type="ECO:0000256" key="1">
    <source>
        <dbReference type="ARBA" id="ARBA00010515"/>
    </source>
</evidence>
<dbReference type="Gene3D" id="3.40.50.1820">
    <property type="entry name" value="alpha/beta hydrolase"/>
    <property type="match status" value="1"/>
</dbReference>
<feature type="domain" description="Alpha/beta hydrolase fold-3" evidence="4">
    <location>
        <begin position="78"/>
        <end position="275"/>
    </location>
</feature>
<keyword evidence="2 5" id="KW-0378">Hydrolase</keyword>
<dbReference type="SUPFAM" id="SSF53474">
    <property type="entry name" value="alpha/beta-Hydrolases"/>
    <property type="match status" value="1"/>
</dbReference>
<feature type="active site" evidence="3">
    <location>
        <position position="150"/>
    </location>
</feature>
<protein>
    <submittedName>
        <fullName evidence="5">Alpha/beta hydrolase</fullName>
    </submittedName>
</protein>
<evidence type="ECO:0000313" key="6">
    <source>
        <dbReference type="Proteomes" id="UP000306602"/>
    </source>
</evidence>
<proteinExistence type="inferred from homology"/>
<dbReference type="GO" id="GO:0016787">
    <property type="term" value="F:hydrolase activity"/>
    <property type="evidence" value="ECO:0007669"/>
    <property type="project" value="UniProtKB-KW"/>
</dbReference>
<accession>A0A4S4NCT7</accession>
<comment type="similarity">
    <text evidence="1">Belongs to the 'GDXG' lipolytic enzyme family.</text>
</comment>
<dbReference type="PROSITE" id="PS01174">
    <property type="entry name" value="LIPASE_GDXG_SER"/>
    <property type="match status" value="1"/>
</dbReference>
<dbReference type="InterPro" id="IPR050300">
    <property type="entry name" value="GDXG_lipolytic_enzyme"/>
</dbReference>
<dbReference type="InterPro" id="IPR029058">
    <property type="entry name" value="AB_hydrolase_fold"/>
</dbReference>
<dbReference type="AlphaFoldDB" id="A0A4S4NCT7"/>
<dbReference type="InterPro" id="IPR013094">
    <property type="entry name" value="AB_hydrolase_3"/>
</dbReference>
<keyword evidence="6" id="KW-1185">Reference proteome</keyword>
<organism evidence="5 6">
    <name type="scientific">Aliishimia ponticola</name>
    <dbReference type="NCBI Taxonomy" id="2499833"/>
    <lineage>
        <taxon>Bacteria</taxon>
        <taxon>Pseudomonadati</taxon>
        <taxon>Pseudomonadota</taxon>
        <taxon>Alphaproteobacteria</taxon>
        <taxon>Rhodobacterales</taxon>
        <taxon>Paracoccaceae</taxon>
        <taxon>Aliishimia</taxon>
    </lineage>
</organism>
<dbReference type="InterPro" id="IPR033140">
    <property type="entry name" value="Lipase_GDXG_put_SER_AS"/>
</dbReference>
<dbReference type="Pfam" id="PF07859">
    <property type="entry name" value="Abhydrolase_3"/>
    <property type="match status" value="1"/>
</dbReference>
<reference evidence="5 6" key="1">
    <citation type="submission" date="2019-04" db="EMBL/GenBank/DDBJ databases">
        <title>Shimia ponticola sp. nov., isolated from seawater.</title>
        <authorList>
            <person name="Kim Y.-O."/>
            <person name="Yoon J.-H."/>
        </authorList>
    </citation>
    <scope>NUCLEOTIDE SEQUENCE [LARGE SCALE GENOMIC DNA]</scope>
    <source>
        <strain evidence="5 6">MYP11</strain>
    </source>
</reference>
<dbReference type="OrthoDB" id="9806180at2"/>
<dbReference type="Proteomes" id="UP000306602">
    <property type="component" value="Unassembled WGS sequence"/>
</dbReference>